<keyword evidence="4 7" id="KW-0472">Membrane</keyword>
<dbReference type="PROSITE" id="PS50885">
    <property type="entry name" value="HAMP"/>
    <property type="match status" value="1"/>
</dbReference>
<evidence type="ECO:0000256" key="4">
    <source>
        <dbReference type="ARBA" id="ARBA00023136"/>
    </source>
</evidence>
<evidence type="ECO:0000256" key="7">
    <source>
        <dbReference type="SAM" id="Phobius"/>
    </source>
</evidence>
<feature type="transmembrane region" description="Helical" evidence="7">
    <location>
        <begin position="7"/>
        <end position="27"/>
    </location>
</feature>
<evidence type="ECO:0000259" key="8">
    <source>
        <dbReference type="PROSITE" id="PS50111"/>
    </source>
</evidence>
<feature type="domain" description="HAMP" evidence="9">
    <location>
        <begin position="204"/>
        <end position="258"/>
    </location>
</feature>
<keyword evidence="5" id="KW-0807">Transducer</keyword>
<dbReference type="SMART" id="SM00304">
    <property type="entry name" value="HAMP"/>
    <property type="match status" value="2"/>
</dbReference>
<dbReference type="PANTHER" id="PTHR32089">
    <property type="entry name" value="METHYL-ACCEPTING CHEMOTAXIS PROTEIN MCPB"/>
    <property type="match status" value="1"/>
</dbReference>
<dbReference type="Pfam" id="PF00015">
    <property type="entry name" value="MCPsignal"/>
    <property type="match status" value="1"/>
</dbReference>
<keyword evidence="2 7" id="KW-0812">Transmembrane</keyword>
<dbReference type="GO" id="GO:0007165">
    <property type="term" value="P:signal transduction"/>
    <property type="evidence" value="ECO:0007669"/>
    <property type="project" value="UniProtKB-KW"/>
</dbReference>
<protein>
    <submittedName>
        <fullName evidence="10">Methyl-accepting chemotaxis sensor/transducer protein</fullName>
    </submittedName>
</protein>
<evidence type="ECO:0000313" key="10">
    <source>
        <dbReference type="EMBL" id="VAW84958.1"/>
    </source>
</evidence>
<dbReference type="CDD" id="cd06225">
    <property type="entry name" value="HAMP"/>
    <property type="match status" value="1"/>
</dbReference>
<evidence type="ECO:0000256" key="6">
    <source>
        <dbReference type="ARBA" id="ARBA00029447"/>
    </source>
</evidence>
<comment type="similarity">
    <text evidence="6">Belongs to the methyl-accepting chemotaxis (MCP) protein family.</text>
</comment>
<dbReference type="FunFam" id="1.10.287.950:FF:000001">
    <property type="entry name" value="Methyl-accepting chemotaxis sensory transducer"/>
    <property type="match status" value="1"/>
</dbReference>
<dbReference type="SMART" id="SM00283">
    <property type="entry name" value="MA"/>
    <property type="match status" value="1"/>
</dbReference>
<evidence type="ECO:0000256" key="1">
    <source>
        <dbReference type="ARBA" id="ARBA00004141"/>
    </source>
</evidence>
<dbReference type="InterPro" id="IPR004090">
    <property type="entry name" value="Chemotax_Me-accpt_rcpt"/>
</dbReference>
<dbReference type="SUPFAM" id="SSF58104">
    <property type="entry name" value="Methyl-accepting chemotaxis protein (MCP) signaling domain"/>
    <property type="match status" value="1"/>
</dbReference>
<dbReference type="PANTHER" id="PTHR32089:SF119">
    <property type="entry name" value="METHYL-ACCEPTING CHEMOTAXIS PROTEIN CTPL"/>
    <property type="match status" value="1"/>
</dbReference>
<dbReference type="GO" id="GO:0016020">
    <property type="term" value="C:membrane"/>
    <property type="evidence" value="ECO:0007669"/>
    <property type="project" value="UniProtKB-SubCell"/>
</dbReference>
<evidence type="ECO:0000256" key="3">
    <source>
        <dbReference type="ARBA" id="ARBA00022989"/>
    </source>
</evidence>
<proteinExistence type="inferred from homology"/>
<keyword evidence="3 7" id="KW-1133">Transmembrane helix</keyword>
<dbReference type="Pfam" id="PF00672">
    <property type="entry name" value="HAMP"/>
    <property type="match status" value="1"/>
</dbReference>
<reference evidence="10" key="1">
    <citation type="submission" date="2018-06" db="EMBL/GenBank/DDBJ databases">
        <authorList>
            <person name="Zhirakovskaya E."/>
        </authorList>
    </citation>
    <scope>NUCLEOTIDE SEQUENCE</scope>
</reference>
<sequence length="535" mass="57563">MSIANKITAAISVMVFFLILQASIMLYGTTNVKNQIEAYTLNEHLITQKAYQLKISVIQTQQWFTDISATRGLDGLNDGFDQADQQYTQFNSLLTEMSEIDSNNIEFYTNMNSAYEAYYNTGKKTANAYVKHGPAGGNRLMAEFDAAAETLAQSVDPLLENTLQKSHSRMNDILSSSESTQEIVFVLIGIFAALLAALAYAANNAIVKPIKHITATAKEIAAGEGDLTKRLDESGKDELGELAHWLNQFIAHIQEMIKGLGIATTQVETAAEQMQTITATTNQSIRNQQLQTDQVATAINEMSATVQEVAQNTSAAETAASQAQAESNNGQQIVGESMSVIEELSREVEQAAQVIQALADDSQSVGAVLNVIKDIAEQTNLLALNAAIEAARAGEQGRGFAVVADEVRTLATRTQESTQEIQSIIEKLQVGAQNSVTAMETGRTQARTSVEQAAKIKAALHAIGAAITTINDMNVKIATAAEEQSAVAEEINRNVVAISQIADETTTNAQGISDRGDELATMAHQLQGAVKRFIV</sequence>
<dbReference type="GO" id="GO:0004888">
    <property type="term" value="F:transmembrane signaling receptor activity"/>
    <property type="evidence" value="ECO:0007669"/>
    <property type="project" value="InterPro"/>
</dbReference>
<evidence type="ECO:0000256" key="2">
    <source>
        <dbReference type="ARBA" id="ARBA00022692"/>
    </source>
</evidence>
<name>A0A3B0YVE7_9ZZZZ</name>
<dbReference type="InterPro" id="IPR004089">
    <property type="entry name" value="MCPsignal_dom"/>
</dbReference>
<comment type="subcellular location">
    <subcellularLocation>
        <location evidence="1">Membrane</location>
        <topology evidence="1">Multi-pass membrane protein</topology>
    </subcellularLocation>
</comment>
<dbReference type="GO" id="GO:0006935">
    <property type="term" value="P:chemotaxis"/>
    <property type="evidence" value="ECO:0007669"/>
    <property type="project" value="InterPro"/>
</dbReference>
<organism evidence="10">
    <name type="scientific">hydrothermal vent metagenome</name>
    <dbReference type="NCBI Taxonomy" id="652676"/>
    <lineage>
        <taxon>unclassified sequences</taxon>
        <taxon>metagenomes</taxon>
        <taxon>ecological metagenomes</taxon>
    </lineage>
</organism>
<dbReference type="EMBL" id="UOFQ01000011">
    <property type="protein sequence ID" value="VAW84958.1"/>
    <property type="molecule type" value="Genomic_DNA"/>
</dbReference>
<accession>A0A3B0YVE7</accession>
<dbReference type="Gene3D" id="1.10.287.950">
    <property type="entry name" value="Methyl-accepting chemotaxis protein"/>
    <property type="match status" value="1"/>
</dbReference>
<dbReference type="InterPro" id="IPR003660">
    <property type="entry name" value="HAMP_dom"/>
</dbReference>
<dbReference type="CDD" id="cd11386">
    <property type="entry name" value="MCP_signal"/>
    <property type="match status" value="1"/>
</dbReference>
<dbReference type="AlphaFoldDB" id="A0A3B0YVE7"/>
<feature type="domain" description="Methyl-accepting transducer" evidence="8">
    <location>
        <begin position="263"/>
        <end position="499"/>
    </location>
</feature>
<dbReference type="PRINTS" id="PR00260">
    <property type="entry name" value="CHEMTRNSDUCR"/>
</dbReference>
<feature type="transmembrane region" description="Helical" evidence="7">
    <location>
        <begin position="183"/>
        <end position="202"/>
    </location>
</feature>
<dbReference type="PROSITE" id="PS50111">
    <property type="entry name" value="CHEMOTAXIS_TRANSDUC_2"/>
    <property type="match status" value="1"/>
</dbReference>
<gene>
    <name evidence="10" type="ORF">MNBD_GAMMA17-2153</name>
</gene>
<evidence type="ECO:0000256" key="5">
    <source>
        <dbReference type="ARBA" id="ARBA00023224"/>
    </source>
</evidence>
<evidence type="ECO:0000259" key="9">
    <source>
        <dbReference type="PROSITE" id="PS50885"/>
    </source>
</evidence>